<sequence length="204" mass="22692">MIGRHWFSRFESFYVQGVKSGALIRHWSPSGLRSLIAFSPAPGTLVANEQETWYESDILAWTKFRYRTHGDNSEIEVRRDPLLHQNCVPGYTEILLVERLLASGEDCAEFSVLFESELGHPLHSATLTKTGRAAAARPSKHLDPKDITIELAVDGTTTNRHHARSGVVISSDWGGARSYLAPDFDSACSGLPTQVRQVLQEFTP</sequence>
<dbReference type="RefSeq" id="WP_213171389.1">
    <property type="nucleotide sequence ID" value="NZ_CP070496.1"/>
</dbReference>
<name>A0A895XHS2_9ACTN</name>
<proteinExistence type="predicted"/>
<protein>
    <submittedName>
        <fullName evidence="1">Uncharacterized protein</fullName>
    </submittedName>
</protein>
<keyword evidence="2" id="KW-1185">Reference proteome</keyword>
<evidence type="ECO:0000313" key="1">
    <source>
        <dbReference type="EMBL" id="QSB05381.1"/>
    </source>
</evidence>
<dbReference type="AlphaFoldDB" id="A0A895XHS2"/>
<gene>
    <name evidence="1" type="ORF">JQS30_00070</name>
</gene>
<dbReference type="Proteomes" id="UP000662939">
    <property type="component" value="Chromosome"/>
</dbReference>
<organism evidence="1 2">
    <name type="scientific">Natronoglycomyces albus</name>
    <dbReference type="NCBI Taxonomy" id="2811108"/>
    <lineage>
        <taxon>Bacteria</taxon>
        <taxon>Bacillati</taxon>
        <taxon>Actinomycetota</taxon>
        <taxon>Actinomycetes</taxon>
        <taxon>Glycomycetales</taxon>
        <taxon>Glycomycetaceae</taxon>
        <taxon>Natronoglycomyces</taxon>
    </lineage>
</organism>
<accession>A0A895XHS2</accession>
<evidence type="ECO:0000313" key="2">
    <source>
        <dbReference type="Proteomes" id="UP000662939"/>
    </source>
</evidence>
<dbReference type="EMBL" id="CP070496">
    <property type="protein sequence ID" value="QSB05381.1"/>
    <property type="molecule type" value="Genomic_DNA"/>
</dbReference>
<dbReference type="KEGG" id="nav:JQS30_00070"/>
<reference evidence="1" key="1">
    <citation type="submission" date="2021-02" db="EMBL/GenBank/DDBJ databases">
        <title>Natronoglycomyces albus gen. nov., sp. nov, a haloalkaliphilic actinobacterium from a soda solonchak soil.</title>
        <authorList>
            <person name="Sorokin D.Y."/>
            <person name="Khijniak T.V."/>
            <person name="Zakharycheva A.P."/>
            <person name="Boueva O.V."/>
            <person name="Ariskina E.V."/>
            <person name="Hahnke R.L."/>
            <person name="Bunk B."/>
            <person name="Sproer C."/>
            <person name="Schumann P."/>
            <person name="Evtushenko L.I."/>
            <person name="Kublanov I.V."/>
        </authorList>
    </citation>
    <scope>NUCLEOTIDE SEQUENCE</scope>
    <source>
        <strain evidence="1">DSM 106290</strain>
    </source>
</reference>